<feature type="transmembrane region" description="Helical" evidence="1">
    <location>
        <begin position="182"/>
        <end position="201"/>
    </location>
</feature>
<feature type="domain" description="DUF1206" evidence="2">
    <location>
        <begin position="180"/>
        <end position="244"/>
    </location>
</feature>
<dbReference type="EMBL" id="JAMLDX010000019">
    <property type="protein sequence ID" value="MCP3732509.1"/>
    <property type="molecule type" value="Genomic_DNA"/>
</dbReference>
<dbReference type="InterPro" id="IPR009597">
    <property type="entry name" value="DUF1206"/>
</dbReference>
<sequence>MNASSRLTMLTRIGFASRGVLYLVIAYLIFRTGHAEDQSGALAYLGGGSGKLLLGVMAVGLLAYGLWRLSDAAFDIEGHEAGRNGAAERAAAAVSGVVHLLLSWQAVWLIRGASATGDGAEEGARTALELPGGKILLLVAATLLLAAGIFQLVKAAKGSFLEHLDPQVAARPWVRWSGRAGYGARGIVFLICSYFLINAGLEAQPDEAGGMAEAIEWLPDPFDVVVAMGLLAFGLFSLVEARFRSLHDVPVDALARQADNLRHKL</sequence>
<reference evidence="3" key="1">
    <citation type="submission" date="2022-05" db="EMBL/GenBank/DDBJ databases">
        <title>Sphingomonas sp. strain MG17 Genome sequencing and assembly.</title>
        <authorList>
            <person name="Kim I."/>
        </authorList>
    </citation>
    <scope>NUCLEOTIDE SEQUENCE</scope>
    <source>
        <strain evidence="3">MG17</strain>
    </source>
</reference>
<evidence type="ECO:0000313" key="3">
    <source>
        <dbReference type="EMBL" id="MCP3732509.1"/>
    </source>
</evidence>
<protein>
    <submittedName>
        <fullName evidence="3">DUF1206 domain-containing protein</fullName>
    </submittedName>
</protein>
<feature type="transmembrane region" description="Helical" evidence="1">
    <location>
        <begin position="135"/>
        <end position="153"/>
    </location>
</feature>
<feature type="domain" description="DUF1206" evidence="2">
    <location>
        <begin position="92"/>
        <end position="157"/>
    </location>
</feature>
<keyword evidence="1" id="KW-1133">Transmembrane helix</keyword>
<dbReference type="AlphaFoldDB" id="A0A9X2HNF9"/>
<evidence type="ECO:0000259" key="2">
    <source>
        <dbReference type="Pfam" id="PF06724"/>
    </source>
</evidence>
<accession>A0A9X2HNF9</accession>
<keyword evidence="4" id="KW-1185">Reference proteome</keyword>
<name>A0A9X2HNF9_9SPHN</name>
<organism evidence="3 4">
    <name type="scientific">Sphingomonas tagetis</name>
    <dbReference type="NCBI Taxonomy" id="2949092"/>
    <lineage>
        <taxon>Bacteria</taxon>
        <taxon>Pseudomonadati</taxon>
        <taxon>Pseudomonadota</taxon>
        <taxon>Alphaproteobacteria</taxon>
        <taxon>Sphingomonadales</taxon>
        <taxon>Sphingomonadaceae</taxon>
        <taxon>Sphingomonas</taxon>
    </lineage>
</organism>
<proteinExistence type="predicted"/>
<dbReference type="Proteomes" id="UP001139451">
    <property type="component" value="Unassembled WGS sequence"/>
</dbReference>
<evidence type="ECO:0000313" key="4">
    <source>
        <dbReference type="Proteomes" id="UP001139451"/>
    </source>
</evidence>
<dbReference type="RefSeq" id="WP_254296034.1">
    <property type="nucleotide sequence ID" value="NZ_JAMLDX010000019.1"/>
</dbReference>
<dbReference type="Pfam" id="PF06724">
    <property type="entry name" value="DUF1206"/>
    <property type="match status" value="3"/>
</dbReference>
<comment type="caution">
    <text evidence="3">The sequence shown here is derived from an EMBL/GenBank/DDBJ whole genome shotgun (WGS) entry which is preliminary data.</text>
</comment>
<feature type="transmembrane region" description="Helical" evidence="1">
    <location>
        <begin position="12"/>
        <end position="30"/>
    </location>
</feature>
<keyword evidence="1" id="KW-0812">Transmembrane</keyword>
<feature type="transmembrane region" description="Helical" evidence="1">
    <location>
        <begin position="50"/>
        <end position="69"/>
    </location>
</feature>
<keyword evidence="1" id="KW-0472">Membrane</keyword>
<feature type="domain" description="DUF1206" evidence="2">
    <location>
        <begin position="13"/>
        <end position="74"/>
    </location>
</feature>
<feature type="transmembrane region" description="Helical" evidence="1">
    <location>
        <begin position="221"/>
        <end position="239"/>
    </location>
</feature>
<feature type="transmembrane region" description="Helical" evidence="1">
    <location>
        <begin position="90"/>
        <end position="110"/>
    </location>
</feature>
<gene>
    <name evidence="3" type="ORF">M9978_18965</name>
</gene>
<evidence type="ECO:0000256" key="1">
    <source>
        <dbReference type="SAM" id="Phobius"/>
    </source>
</evidence>